<reference evidence="2" key="1">
    <citation type="submission" date="2022-07" db="EMBL/GenBank/DDBJ databases">
        <title>Phylogenomic reconstructions and comparative analyses of Kickxellomycotina fungi.</title>
        <authorList>
            <person name="Reynolds N.K."/>
            <person name="Stajich J.E."/>
            <person name="Barry K."/>
            <person name="Grigoriev I.V."/>
            <person name="Crous P."/>
            <person name="Smith M.E."/>
        </authorList>
    </citation>
    <scope>NUCLEOTIDE SEQUENCE</scope>
    <source>
        <strain evidence="2">RSA 861</strain>
    </source>
</reference>
<protein>
    <submittedName>
        <fullName evidence="2">Uncharacterized protein</fullName>
    </submittedName>
</protein>
<accession>A0A9W8DMV2</accession>
<comment type="caution">
    <text evidence="2">The sequence shown here is derived from an EMBL/GenBank/DDBJ whole genome shotgun (WGS) entry which is preliminary data.</text>
</comment>
<feature type="transmembrane region" description="Helical" evidence="1">
    <location>
        <begin position="91"/>
        <end position="110"/>
    </location>
</feature>
<gene>
    <name evidence="2" type="ORF">IWQ60_008510</name>
</gene>
<feature type="transmembrane region" description="Helical" evidence="1">
    <location>
        <begin position="214"/>
        <end position="241"/>
    </location>
</feature>
<dbReference type="Gene3D" id="1.20.1070.10">
    <property type="entry name" value="Rhodopsin 7-helix transmembrane proteins"/>
    <property type="match status" value="1"/>
</dbReference>
<evidence type="ECO:0000313" key="2">
    <source>
        <dbReference type="EMBL" id="KAJ1915212.1"/>
    </source>
</evidence>
<proteinExistence type="predicted"/>
<dbReference type="SUPFAM" id="SSF81321">
    <property type="entry name" value="Family A G protein-coupled receptor-like"/>
    <property type="match status" value="1"/>
</dbReference>
<organism evidence="2 3">
    <name type="scientific">Tieghemiomyces parasiticus</name>
    <dbReference type="NCBI Taxonomy" id="78921"/>
    <lineage>
        <taxon>Eukaryota</taxon>
        <taxon>Fungi</taxon>
        <taxon>Fungi incertae sedis</taxon>
        <taxon>Zoopagomycota</taxon>
        <taxon>Kickxellomycotina</taxon>
        <taxon>Dimargaritomycetes</taxon>
        <taxon>Dimargaritales</taxon>
        <taxon>Dimargaritaceae</taxon>
        <taxon>Tieghemiomyces</taxon>
    </lineage>
</organism>
<feature type="transmembrane region" description="Helical" evidence="1">
    <location>
        <begin position="261"/>
        <end position="282"/>
    </location>
</feature>
<feature type="transmembrane region" description="Helical" evidence="1">
    <location>
        <begin position="122"/>
        <end position="140"/>
    </location>
</feature>
<name>A0A9W8DMV2_9FUNG</name>
<sequence>MDPYAFYTGIFVLDGLSALCSIVTIALVAWVWHKQPASKESPSFNLSLYIAIADLPQRVADVFSNPLTFQGTVITDPHYLRFSVWLTMFSAYWFIYLNAMIVLDLQLVFFHRLPRQARVRRWYPLIGTAIAFFLAFWYLILPNIHVRPSGGTMWGDPTDIANKFNTVWTLLWYSAGVFYCIVVVVCVWVKVLWSQRQLRSAGGGKKNRLASRALINNTRLIMAYPAVLVIVYVPFIMASLFMSYGDPVFATRFVLAANVLYASQGIFSLVILLFHPVMLDFYRSKKFSLRSLLTRLNLGMGRSELGQSSDLLSTSDKFASTDALKQASHPQIKTMDMDMGPGVTGYFDGALEAGIATHHGSNSLEKGDMDNEFCAEMNDPNCL</sequence>
<dbReference type="EMBL" id="JANBPT010000642">
    <property type="protein sequence ID" value="KAJ1915212.1"/>
    <property type="molecule type" value="Genomic_DNA"/>
</dbReference>
<keyword evidence="3" id="KW-1185">Reference proteome</keyword>
<evidence type="ECO:0000313" key="3">
    <source>
        <dbReference type="Proteomes" id="UP001150569"/>
    </source>
</evidence>
<dbReference type="Proteomes" id="UP001150569">
    <property type="component" value="Unassembled WGS sequence"/>
</dbReference>
<dbReference type="AlphaFoldDB" id="A0A9W8DMV2"/>
<keyword evidence="1" id="KW-0812">Transmembrane</keyword>
<feature type="transmembrane region" description="Helical" evidence="1">
    <location>
        <begin position="7"/>
        <end position="32"/>
    </location>
</feature>
<feature type="transmembrane region" description="Helical" evidence="1">
    <location>
        <begin position="170"/>
        <end position="193"/>
    </location>
</feature>
<evidence type="ECO:0000256" key="1">
    <source>
        <dbReference type="SAM" id="Phobius"/>
    </source>
</evidence>
<keyword evidence="1" id="KW-0472">Membrane</keyword>
<keyword evidence="1" id="KW-1133">Transmembrane helix</keyword>